<dbReference type="AlphaFoldDB" id="K0SJD1"/>
<proteinExistence type="predicted"/>
<gene>
    <name evidence="1" type="ORF">THAOC_14140</name>
</gene>
<evidence type="ECO:0000313" key="2">
    <source>
        <dbReference type="Proteomes" id="UP000266841"/>
    </source>
</evidence>
<dbReference type="Proteomes" id="UP000266841">
    <property type="component" value="Unassembled WGS sequence"/>
</dbReference>
<accession>K0SJD1</accession>
<dbReference type="EMBL" id="AGNL01016491">
    <property type="protein sequence ID" value="EJK65059.1"/>
    <property type="molecule type" value="Genomic_DNA"/>
</dbReference>
<sequence length="168" mass="17205">MERALEVMDHLAARVTIAAAAAALAGSAHATFKNYPIARTSMSAAMSSAMAAAACFGMERLSHAALSGSAGLLLGGGEGGGAEESDDAPLMSRGAVMTYGSHALGGFLGGGVVGFLFQNRALSGALLFTPIMLGVGKVELDLQDYRERRMKELLELEDGNGQPTKPSS</sequence>
<name>K0SJD1_THAOC</name>
<comment type="caution">
    <text evidence="1">The sequence shown here is derived from an EMBL/GenBank/DDBJ whole genome shotgun (WGS) entry which is preliminary data.</text>
</comment>
<keyword evidence="2" id="KW-1185">Reference proteome</keyword>
<dbReference type="OMA" id="GHWERTF"/>
<dbReference type="eggNOG" id="ENOG502T1UZ">
    <property type="taxonomic scope" value="Eukaryota"/>
</dbReference>
<protein>
    <submittedName>
        <fullName evidence="1">Uncharacterized protein</fullName>
    </submittedName>
</protein>
<evidence type="ECO:0000313" key="1">
    <source>
        <dbReference type="EMBL" id="EJK65059.1"/>
    </source>
</evidence>
<organism evidence="1 2">
    <name type="scientific">Thalassiosira oceanica</name>
    <name type="common">Marine diatom</name>
    <dbReference type="NCBI Taxonomy" id="159749"/>
    <lineage>
        <taxon>Eukaryota</taxon>
        <taxon>Sar</taxon>
        <taxon>Stramenopiles</taxon>
        <taxon>Ochrophyta</taxon>
        <taxon>Bacillariophyta</taxon>
        <taxon>Coscinodiscophyceae</taxon>
        <taxon>Thalassiosirophycidae</taxon>
        <taxon>Thalassiosirales</taxon>
        <taxon>Thalassiosiraceae</taxon>
        <taxon>Thalassiosira</taxon>
    </lineage>
</organism>
<reference evidence="1 2" key="1">
    <citation type="journal article" date="2012" name="Genome Biol.">
        <title>Genome and low-iron response of an oceanic diatom adapted to chronic iron limitation.</title>
        <authorList>
            <person name="Lommer M."/>
            <person name="Specht M."/>
            <person name="Roy A.S."/>
            <person name="Kraemer L."/>
            <person name="Andreson R."/>
            <person name="Gutowska M.A."/>
            <person name="Wolf J."/>
            <person name="Bergner S.V."/>
            <person name="Schilhabel M.B."/>
            <person name="Klostermeier U.C."/>
            <person name="Beiko R.G."/>
            <person name="Rosenstiel P."/>
            <person name="Hippler M."/>
            <person name="Laroche J."/>
        </authorList>
    </citation>
    <scope>NUCLEOTIDE SEQUENCE [LARGE SCALE GENOMIC DNA]</scope>
    <source>
        <strain evidence="1 2">CCMP1005</strain>
    </source>
</reference>